<dbReference type="GO" id="GO:0005886">
    <property type="term" value="C:plasma membrane"/>
    <property type="evidence" value="ECO:0007669"/>
    <property type="project" value="TreeGrafter"/>
</dbReference>
<feature type="transmembrane region" description="Helical" evidence="6">
    <location>
        <begin position="143"/>
        <end position="169"/>
    </location>
</feature>
<dbReference type="STRING" id="458233.MCCL_1139"/>
<keyword evidence="4 6" id="KW-1133">Transmembrane helix</keyword>
<dbReference type="GO" id="GO:0017004">
    <property type="term" value="P:cytochrome complex assembly"/>
    <property type="evidence" value="ECO:0007669"/>
    <property type="project" value="UniProtKB-KW"/>
</dbReference>
<feature type="transmembrane region" description="Helical" evidence="6">
    <location>
        <begin position="317"/>
        <end position="343"/>
    </location>
</feature>
<dbReference type="NCBIfam" id="TIGR03144">
    <property type="entry name" value="cytochr_II_ccsB"/>
    <property type="match status" value="1"/>
</dbReference>
<dbReference type="eggNOG" id="COG0755">
    <property type="taxonomic scope" value="Bacteria"/>
</dbReference>
<dbReference type="InterPro" id="IPR045062">
    <property type="entry name" value="Cyt_c_biogenesis_CcsA/CcmC"/>
</dbReference>
<dbReference type="AlphaFoldDB" id="B9E6M8"/>
<protein>
    <submittedName>
        <fullName evidence="8">Cytochrome c biogenesis protein ResC</fullName>
    </submittedName>
</protein>
<dbReference type="Pfam" id="PF01578">
    <property type="entry name" value="Cytochrom_C_asm"/>
    <property type="match status" value="2"/>
</dbReference>
<feature type="transmembrane region" description="Helical" evidence="6">
    <location>
        <begin position="355"/>
        <end position="371"/>
    </location>
</feature>
<feature type="transmembrane region" description="Helical" evidence="6">
    <location>
        <begin position="383"/>
        <end position="407"/>
    </location>
</feature>
<dbReference type="InterPro" id="IPR017562">
    <property type="entry name" value="Cyt_c_biogenesis_CcsA"/>
</dbReference>
<evidence type="ECO:0000256" key="6">
    <source>
        <dbReference type="SAM" id="Phobius"/>
    </source>
</evidence>
<keyword evidence="5 6" id="KW-0472">Membrane</keyword>
<dbReference type="HOGENOM" id="CLU_049710_2_0_9"/>
<dbReference type="Proteomes" id="UP000001383">
    <property type="component" value="Chromosome"/>
</dbReference>
<proteinExistence type="predicted"/>
<evidence type="ECO:0000256" key="5">
    <source>
        <dbReference type="ARBA" id="ARBA00023136"/>
    </source>
</evidence>
<evidence type="ECO:0000313" key="8">
    <source>
        <dbReference type="EMBL" id="BAH17846.1"/>
    </source>
</evidence>
<feature type="domain" description="Cytochrome c assembly protein" evidence="7">
    <location>
        <begin position="80"/>
        <end position="202"/>
    </location>
</feature>
<feature type="transmembrane region" description="Helical" evidence="6">
    <location>
        <begin position="85"/>
        <end position="104"/>
    </location>
</feature>
<gene>
    <name evidence="8" type="primary">resC</name>
    <name evidence="8" type="ordered locus">MCCL_1139</name>
</gene>
<keyword evidence="3" id="KW-0201">Cytochrome c-type biogenesis</keyword>
<evidence type="ECO:0000256" key="2">
    <source>
        <dbReference type="ARBA" id="ARBA00022692"/>
    </source>
</evidence>
<dbReference type="InterPro" id="IPR002541">
    <property type="entry name" value="Cyt_c_assembly"/>
</dbReference>
<dbReference type="GO" id="GO:0020037">
    <property type="term" value="F:heme binding"/>
    <property type="evidence" value="ECO:0007669"/>
    <property type="project" value="InterPro"/>
</dbReference>
<sequence>MISMRWRIRMNNETLLNFSSTSLYAAFILYLIAILPFSASIKAKSKRYENMGILLTTIGFVLQLVYFITRWIAAGHAPVSNMYEFLTMFGIMMVGGFLVINYIYHTPILALFSLPIAMLVIVYASMFSREVSPLIPALQSNWLAIHVITVTISYGILSVSSVAGLIYLLRYVDAKEKSKDAFWLEVVMYFIVLVLAFILTTIVMKGIVDYKEEYFYQDKNGMNAVAEYHLPGLVTFKDSTPVVKVDGTKENYKEVKRFDTGIELPPVINAQKLNTVVWSIIIGSILYGIIRLITRRTIFSIIKPLTNKVSLRLMDEICYRSVIIGFPLFALGGLLFASIWAQIAWSRFWGWDPKEVWALITFLFYAIFLHLRLGKGWEGKKSAWLAVIGLGIILFNVIAVNLIIAGLHSYA</sequence>
<evidence type="ECO:0000259" key="7">
    <source>
        <dbReference type="Pfam" id="PF01578"/>
    </source>
</evidence>
<evidence type="ECO:0000313" key="9">
    <source>
        <dbReference type="Proteomes" id="UP000001383"/>
    </source>
</evidence>
<reference evidence="8 9" key="1">
    <citation type="journal article" date="2009" name="J. Bacteriol.">
        <title>Complete genome sequence of Macrococcus caseolyticus strain JCSCS5402, reflecting the ancestral genome of the human-pathogenic staphylococci.</title>
        <authorList>
            <person name="Baba T."/>
            <person name="Kuwahara-Arai K."/>
            <person name="Uchiyama I."/>
            <person name="Takeuchi F."/>
            <person name="Ito T."/>
            <person name="Hiramatsu K."/>
        </authorList>
    </citation>
    <scope>NUCLEOTIDE SEQUENCE [LARGE SCALE GENOMIC DNA]</scope>
    <source>
        <strain evidence="8 9">JCSC5402</strain>
    </source>
</reference>
<evidence type="ECO:0000256" key="1">
    <source>
        <dbReference type="ARBA" id="ARBA00004141"/>
    </source>
</evidence>
<keyword evidence="2 6" id="KW-0812">Transmembrane</keyword>
<evidence type="ECO:0000256" key="3">
    <source>
        <dbReference type="ARBA" id="ARBA00022748"/>
    </source>
</evidence>
<feature type="transmembrane region" description="Helical" evidence="6">
    <location>
        <begin position="20"/>
        <end position="41"/>
    </location>
</feature>
<feature type="transmembrane region" description="Helical" evidence="6">
    <location>
        <begin position="275"/>
        <end position="293"/>
    </location>
</feature>
<dbReference type="EMBL" id="AP009484">
    <property type="protein sequence ID" value="BAH17846.1"/>
    <property type="molecule type" value="Genomic_DNA"/>
</dbReference>
<dbReference type="KEGG" id="mcl:MCCL_1139"/>
<dbReference type="PANTHER" id="PTHR30071">
    <property type="entry name" value="HEME EXPORTER PROTEIN C"/>
    <property type="match status" value="1"/>
</dbReference>
<feature type="transmembrane region" description="Helical" evidence="6">
    <location>
        <begin position="53"/>
        <end position="73"/>
    </location>
</feature>
<feature type="transmembrane region" description="Helical" evidence="6">
    <location>
        <begin position="109"/>
        <end position="128"/>
    </location>
</feature>
<accession>B9E6M8</accession>
<dbReference type="PANTHER" id="PTHR30071:SF1">
    <property type="entry name" value="CYTOCHROME B_B6 PROTEIN-RELATED"/>
    <property type="match status" value="1"/>
</dbReference>
<evidence type="ECO:0000256" key="4">
    <source>
        <dbReference type="ARBA" id="ARBA00022989"/>
    </source>
</evidence>
<feature type="transmembrane region" description="Helical" evidence="6">
    <location>
        <begin position="181"/>
        <end position="204"/>
    </location>
</feature>
<comment type="subcellular location">
    <subcellularLocation>
        <location evidence="1">Membrane</location>
        <topology evidence="1">Multi-pass membrane protein</topology>
    </subcellularLocation>
</comment>
<organism evidence="8 9">
    <name type="scientific">Macrococcus caseolyticus (strain JCSC5402)</name>
    <name type="common">Macrococcoides caseolyticum</name>
    <dbReference type="NCBI Taxonomy" id="458233"/>
    <lineage>
        <taxon>Bacteria</taxon>
        <taxon>Bacillati</taxon>
        <taxon>Bacillota</taxon>
        <taxon>Bacilli</taxon>
        <taxon>Bacillales</taxon>
        <taxon>Staphylococcaceae</taxon>
        <taxon>Macrococcoides</taxon>
    </lineage>
</organism>
<name>B9E6M8_MACCJ</name>
<feature type="domain" description="Cytochrome c assembly protein" evidence="7">
    <location>
        <begin position="281"/>
        <end position="408"/>
    </location>
</feature>